<proteinExistence type="predicted"/>
<name>A0A4C1WBM8_EUMVA</name>
<dbReference type="Proteomes" id="UP000299102">
    <property type="component" value="Unassembled WGS sequence"/>
</dbReference>
<evidence type="ECO:0000313" key="1">
    <source>
        <dbReference type="EMBL" id="GBP48786.1"/>
    </source>
</evidence>
<gene>
    <name evidence="1" type="ORF">EVAR_32810_1</name>
</gene>
<dbReference type="OrthoDB" id="10032414at2759"/>
<evidence type="ECO:0000313" key="2">
    <source>
        <dbReference type="Proteomes" id="UP000299102"/>
    </source>
</evidence>
<accession>A0A4C1WBM8</accession>
<sequence length="232" mass="26326">MVMLAVTRWPKQFGLWKSKDGEIDWSSAVQLRFGSQRFLFISKRESNLFGQRFPSHEEAVDAFRMHVLEIPQSEWKSVIRAQKQYSFQIDTAAGHSAAAGSTFAGHQSRFCRAEVVRVGAERANETKIPGRFASAGALSGSRVARAARAPVTVLSQARYTAKFKRPTEVLLFVHSRFQSGNFDVKDEYFPGQPVIDKVDAVLEKVEQDRHIRSYDIPEELEIDHKTVLIRLE</sequence>
<keyword evidence="2" id="KW-1185">Reference proteome</keyword>
<reference evidence="1 2" key="1">
    <citation type="journal article" date="2019" name="Commun. Biol.">
        <title>The bagworm genome reveals a unique fibroin gene that provides high tensile strength.</title>
        <authorList>
            <person name="Kono N."/>
            <person name="Nakamura H."/>
            <person name="Ohtoshi R."/>
            <person name="Tomita M."/>
            <person name="Numata K."/>
            <person name="Arakawa K."/>
        </authorList>
    </citation>
    <scope>NUCLEOTIDE SEQUENCE [LARGE SCALE GENOMIC DNA]</scope>
</reference>
<organism evidence="1 2">
    <name type="scientific">Eumeta variegata</name>
    <name type="common">Bagworm moth</name>
    <name type="synonym">Eumeta japonica</name>
    <dbReference type="NCBI Taxonomy" id="151549"/>
    <lineage>
        <taxon>Eukaryota</taxon>
        <taxon>Metazoa</taxon>
        <taxon>Ecdysozoa</taxon>
        <taxon>Arthropoda</taxon>
        <taxon>Hexapoda</taxon>
        <taxon>Insecta</taxon>
        <taxon>Pterygota</taxon>
        <taxon>Neoptera</taxon>
        <taxon>Endopterygota</taxon>
        <taxon>Lepidoptera</taxon>
        <taxon>Glossata</taxon>
        <taxon>Ditrysia</taxon>
        <taxon>Tineoidea</taxon>
        <taxon>Psychidae</taxon>
        <taxon>Oiketicinae</taxon>
        <taxon>Eumeta</taxon>
    </lineage>
</organism>
<dbReference type="EMBL" id="BGZK01000530">
    <property type="protein sequence ID" value="GBP48786.1"/>
    <property type="molecule type" value="Genomic_DNA"/>
</dbReference>
<protein>
    <submittedName>
        <fullName evidence="1">Uncharacterized protein</fullName>
    </submittedName>
</protein>
<dbReference type="AlphaFoldDB" id="A0A4C1WBM8"/>
<comment type="caution">
    <text evidence="1">The sequence shown here is derived from an EMBL/GenBank/DDBJ whole genome shotgun (WGS) entry which is preliminary data.</text>
</comment>